<organism evidence="2 3">
    <name type="scientific">Magallana gigas</name>
    <name type="common">Pacific oyster</name>
    <name type="synonym">Crassostrea gigas</name>
    <dbReference type="NCBI Taxonomy" id="29159"/>
    <lineage>
        <taxon>Eukaryota</taxon>
        <taxon>Metazoa</taxon>
        <taxon>Spiralia</taxon>
        <taxon>Lophotrochozoa</taxon>
        <taxon>Mollusca</taxon>
        <taxon>Bivalvia</taxon>
        <taxon>Autobranchia</taxon>
        <taxon>Pteriomorphia</taxon>
        <taxon>Ostreida</taxon>
        <taxon>Ostreoidea</taxon>
        <taxon>Ostreidae</taxon>
        <taxon>Magallana</taxon>
    </lineage>
</organism>
<evidence type="ECO:0000256" key="1">
    <source>
        <dbReference type="SAM" id="MobiDB-lite"/>
    </source>
</evidence>
<feature type="compositionally biased region" description="Polar residues" evidence="1">
    <location>
        <begin position="117"/>
        <end position="130"/>
    </location>
</feature>
<name>A0A8W8JTQ2_MAGGI</name>
<accession>A0A8W8JTQ2</accession>
<sequence length="130" mass="14765">MSRYLEQQPAIFATFHHKDVKKNIKDIVTLSETEKSEAEELVNILGPLKKMTTILCSEHSPTVSLVHPMREMLLREMARKSSTSQMVRVKKEPGTDTENNDNPTPQLPTLQDDADLQNISMENEAETQSK</sequence>
<feature type="region of interest" description="Disordered" evidence="1">
    <location>
        <begin position="78"/>
        <end position="130"/>
    </location>
</feature>
<keyword evidence="3" id="KW-1185">Reference proteome</keyword>
<reference evidence="2" key="1">
    <citation type="submission" date="2022-08" db="UniProtKB">
        <authorList>
            <consortium name="EnsemblMetazoa"/>
        </authorList>
    </citation>
    <scope>IDENTIFICATION</scope>
    <source>
        <strain evidence="2">05x7-T-G4-1.051#20</strain>
    </source>
</reference>
<protein>
    <submittedName>
        <fullName evidence="2">Uncharacterized protein</fullName>
    </submittedName>
</protein>
<evidence type="ECO:0000313" key="3">
    <source>
        <dbReference type="Proteomes" id="UP000005408"/>
    </source>
</evidence>
<dbReference type="Proteomes" id="UP000005408">
    <property type="component" value="Unassembled WGS sequence"/>
</dbReference>
<feature type="compositionally biased region" description="Polar residues" evidence="1">
    <location>
        <begin position="96"/>
        <end position="109"/>
    </location>
</feature>
<evidence type="ECO:0000313" key="2">
    <source>
        <dbReference type="EnsemblMetazoa" id="G21011.1:cds"/>
    </source>
</evidence>
<dbReference type="EnsemblMetazoa" id="G21011.1">
    <property type="protein sequence ID" value="G21011.1:cds"/>
    <property type="gene ID" value="G21011"/>
</dbReference>
<dbReference type="AlphaFoldDB" id="A0A8W8JTQ2"/>
<proteinExistence type="predicted"/>